<keyword evidence="2" id="KW-1185">Reference proteome</keyword>
<dbReference type="AlphaFoldDB" id="A0A1G4B0H1"/>
<evidence type="ECO:0000313" key="1">
    <source>
        <dbReference type="EMBL" id="OHE94835.1"/>
    </source>
</evidence>
<dbReference type="GeneID" id="34562992"/>
<sequence length="58" mass="6356">MKSYYVSVYTRQSSDVISSSMALQEQMFSGCGNKGSAGHSAQMCPNCLHTVFMKKKGK</sequence>
<protein>
    <submittedName>
        <fullName evidence="1">Uncharacterized protein</fullName>
    </submittedName>
</protein>
<dbReference type="EMBL" id="MJBS01000092">
    <property type="protein sequence ID" value="OHE94835.1"/>
    <property type="molecule type" value="Genomic_DNA"/>
</dbReference>
<reference evidence="1 2" key="1">
    <citation type="submission" date="2016-09" db="EMBL/GenBank/DDBJ databases">
        <authorList>
            <person name="Capua I."/>
            <person name="De Benedictis P."/>
            <person name="Joannis T."/>
            <person name="Lombin L.H."/>
            <person name="Cattoli G."/>
        </authorList>
    </citation>
    <scope>NUCLEOTIDE SEQUENCE [LARGE SCALE GENOMIC DNA]</scope>
    <source>
        <strain evidence="1 2">IMI 309357</strain>
    </source>
</reference>
<organism evidence="1 2">
    <name type="scientific">Colletotrichum orchidophilum</name>
    <dbReference type="NCBI Taxonomy" id="1209926"/>
    <lineage>
        <taxon>Eukaryota</taxon>
        <taxon>Fungi</taxon>
        <taxon>Dikarya</taxon>
        <taxon>Ascomycota</taxon>
        <taxon>Pezizomycotina</taxon>
        <taxon>Sordariomycetes</taxon>
        <taxon>Hypocreomycetidae</taxon>
        <taxon>Glomerellales</taxon>
        <taxon>Glomerellaceae</taxon>
        <taxon>Colletotrichum</taxon>
    </lineage>
</organism>
<gene>
    <name evidence="1" type="ORF">CORC01_09853</name>
</gene>
<proteinExistence type="predicted"/>
<comment type="caution">
    <text evidence="1">The sequence shown here is derived from an EMBL/GenBank/DDBJ whole genome shotgun (WGS) entry which is preliminary data.</text>
</comment>
<dbReference type="Proteomes" id="UP000176998">
    <property type="component" value="Unassembled WGS sequence"/>
</dbReference>
<dbReference type="RefSeq" id="XP_022471997.1">
    <property type="nucleotide sequence ID" value="XM_022621482.1"/>
</dbReference>
<accession>A0A1G4B0H1</accession>
<evidence type="ECO:0000313" key="2">
    <source>
        <dbReference type="Proteomes" id="UP000176998"/>
    </source>
</evidence>
<name>A0A1G4B0H1_9PEZI</name>